<reference evidence="5" key="2">
    <citation type="submission" date="2011-02" db="EMBL/GenBank/DDBJ databases">
        <title>The complete genome of Pedobacter saltans DSM 12145.</title>
        <authorList>
            <consortium name="US DOE Joint Genome Institute (JGI-PGF)"/>
            <person name="Lucas S."/>
            <person name="Copeland A."/>
            <person name="Lapidus A."/>
            <person name="Bruce D."/>
            <person name="Goodwin L."/>
            <person name="Pitluck S."/>
            <person name="Kyrpides N."/>
            <person name="Mavromatis K."/>
            <person name="Pagani I."/>
            <person name="Ivanova N."/>
            <person name="Ovchinnikova G."/>
            <person name="Lu M."/>
            <person name="Detter J.C."/>
            <person name="Han C."/>
            <person name="Land M."/>
            <person name="Hauser L."/>
            <person name="Markowitz V."/>
            <person name="Cheng J.-F."/>
            <person name="Hugenholtz P."/>
            <person name="Woyke T."/>
            <person name="Wu D."/>
            <person name="Tindall B."/>
            <person name="Pomrenke H.G."/>
            <person name="Brambilla E."/>
            <person name="Klenk H.-P."/>
            <person name="Eisen J.A."/>
        </authorList>
    </citation>
    <scope>NUCLEOTIDE SEQUENCE [LARGE SCALE GENOMIC DNA]</scope>
    <source>
        <strain evidence="5">ATCC 51119 / DSM 12145 / JCM 21818 / LMG 10337 / NBRC 100064 / NCIMB 13643</strain>
    </source>
</reference>
<keyword evidence="5" id="KW-1185">Reference proteome</keyword>
<protein>
    <recommendedName>
        <fullName evidence="3">DUF4349 domain-containing protein</fullName>
    </recommendedName>
</protein>
<dbReference type="HOGENOM" id="CLU_046535_2_1_10"/>
<dbReference type="KEGG" id="psn:Pedsa_3389"/>
<name>F0SDE1_PSESL</name>
<dbReference type="Pfam" id="PF14257">
    <property type="entry name" value="DUF4349"/>
    <property type="match status" value="1"/>
</dbReference>
<dbReference type="Proteomes" id="UP000000310">
    <property type="component" value="Chromosome"/>
</dbReference>
<feature type="domain" description="DUF4349" evidence="3">
    <location>
        <begin position="55"/>
        <end position="258"/>
    </location>
</feature>
<dbReference type="eggNOG" id="COG5662">
    <property type="taxonomic scope" value="Bacteria"/>
</dbReference>
<organism evidence="4 5">
    <name type="scientific">Pseudopedobacter saltans (strain ATCC 51119 / DSM 12145 / JCM 21818 / CCUG 39354 / LMG 10337 / NBRC 100064 / NCIMB 13643)</name>
    <name type="common">Pedobacter saltans</name>
    <dbReference type="NCBI Taxonomy" id="762903"/>
    <lineage>
        <taxon>Bacteria</taxon>
        <taxon>Pseudomonadati</taxon>
        <taxon>Bacteroidota</taxon>
        <taxon>Sphingobacteriia</taxon>
        <taxon>Sphingobacteriales</taxon>
        <taxon>Sphingobacteriaceae</taxon>
        <taxon>Pseudopedobacter</taxon>
    </lineage>
</organism>
<evidence type="ECO:0000256" key="1">
    <source>
        <dbReference type="SAM" id="Coils"/>
    </source>
</evidence>
<keyword evidence="2" id="KW-1133">Transmembrane helix</keyword>
<feature type="coiled-coil region" evidence="1">
    <location>
        <begin position="170"/>
        <end position="197"/>
    </location>
</feature>
<accession>F0SDE1</accession>
<reference evidence="4 5" key="1">
    <citation type="journal article" date="2011" name="Stand. Genomic Sci.">
        <title>Complete genome sequence of the gliding, heparinolytic Pedobacter saltans type strain (113).</title>
        <authorList>
            <person name="Liolios K."/>
            <person name="Sikorski J."/>
            <person name="Lu M."/>
            <person name="Nolan M."/>
            <person name="Lapidus A."/>
            <person name="Lucas S."/>
            <person name="Hammon N."/>
            <person name="Deshpande S."/>
            <person name="Cheng J.F."/>
            <person name="Tapia R."/>
            <person name="Han C."/>
            <person name="Goodwin L."/>
            <person name="Pitluck S."/>
            <person name="Huntemann M."/>
            <person name="Ivanova N."/>
            <person name="Pagani I."/>
            <person name="Mavromatis K."/>
            <person name="Ovchinikova G."/>
            <person name="Pati A."/>
            <person name="Chen A."/>
            <person name="Palaniappan K."/>
            <person name="Land M."/>
            <person name="Hauser L."/>
            <person name="Brambilla E.M."/>
            <person name="Kotsyurbenko O."/>
            <person name="Rohde M."/>
            <person name="Tindall B.J."/>
            <person name="Abt B."/>
            <person name="Goker M."/>
            <person name="Detter J.C."/>
            <person name="Woyke T."/>
            <person name="Bristow J."/>
            <person name="Eisen J.A."/>
            <person name="Markowitz V."/>
            <person name="Hugenholtz P."/>
            <person name="Klenk H.P."/>
            <person name="Kyrpides N.C."/>
        </authorList>
    </citation>
    <scope>NUCLEOTIDE SEQUENCE [LARGE SCALE GENOMIC DNA]</scope>
    <source>
        <strain evidence="5">ATCC 51119 / DSM 12145 / JCM 21818 / LMG 10337 / NBRC 100064 / NCIMB 13643</strain>
    </source>
</reference>
<dbReference type="RefSeq" id="WP_013634407.1">
    <property type="nucleotide sequence ID" value="NC_015177.1"/>
</dbReference>
<evidence type="ECO:0000313" key="5">
    <source>
        <dbReference type="Proteomes" id="UP000000310"/>
    </source>
</evidence>
<feature type="transmembrane region" description="Helical" evidence="2">
    <location>
        <begin position="237"/>
        <end position="258"/>
    </location>
</feature>
<dbReference type="OrthoDB" id="5381491at2"/>
<dbReference type="STRING" id="762903.Pedsa_3389"/>
<proteinExistence type="predicted"/>
<evidence type="ECO:0000259" key="3">
    <source>
        <dbReference type="Pfam" id="PF14257"/>
    </source>
</evidence>
<keyword evidence="2" id="KW-0472">Membrane</keyword>
<evidence type="ECO:0000313" key="4">
    <source>
        <dbReference type="EMBL" id="ADY53924.1"/>
    </source>
</evidence>
<gene>
    <name evidence="4" type="ordered locus">Pedsa_3389</name>
</gene>
<dbReference type="AlphaFoldDB" id="F0SDE1"/>
<keyword evidence="1" id="KW-0175">Coiled coil</keyword>
<dbReference type="EMBL" id="CP002545">
    <property type="protein sequence ID" value="ADY53924.1"/>
    <property type="molecule type" value="Genomic_DNA"/>
</dbReference>
<evidence type="ECO:0000256" key="2">
    <source>
        <dbReference type="SAM" id="Phobius"/>
    </source>
</evidence>
<dbReference type="InterPro" id="IPR025645">
    <property type="entry name" value="DUF4349"/>
</dbReference>
<sequence>MKSVFAILVLFLFYSCNTPSSNSQSEDKIMESEISLAAPAIPNGNNTQPIDSTLKVIKSANLSFETEDSNRAIQKINEILKSLKGYTEQEDSNASDNQLFTSIKCRVPSSQFESFIGRLEGIPAKMTGKNIQRLDVTKEYIETETTINAQKELLNRYVQLLAKANKMSDMLEIENKLSELKTAIEISQNRFNSLKKQIRYSEIQINITSSSSQITRNSFGSDITNAFSNGIDLLKSLLIGIITLWPILIVVGALTLIYKRYKRHKISRKL</sequence>
<keyword evidence="2" id="KW-0812">Transmembrane</keyword>
<dbReference type="PROSITE" id="PS51257">
    <property type="entry name" value="PROKAR_LIPOPROTEIN"/>
    <property type="match status" value="1"/>
</dbReference>